<feature type="region of interest" description="Disordered" evidence="1">
    <location>
        <begin position="34"/>
        <end position="53"/>
    </location>
</feature>
<name>A0A0P1B194_PLAHL</name>
<dbReference type="AlphaFoldDB" id="A0A0P1B194"/>
<evidence type="ECO:0000313" key="3">
    <source>
        <dbReference type="Proteomes" id="UP000054928"/>
    </source>
</evidence>
<keyword evidence="3" id="KW-1185">Reference proteome</keyword>
<proteinExistence type="predicted"/>
<accession>A0A0P1B194</accession>
<dbReference type="EMBL" id="CCYD01002875">
    <property type="protein sequence ID" value="CEG47954.1"/>
    <property type="molecule type" value="Genomic_DNA"/>
</dbReference>
<protein>
    <submittedName>
        <fullName evidence="2">Uncharacterized protein</fullName>
    </submittedName>
</protein>
<organism evidence="2 3">
    <name type="scientific">Plasmopara halstedii</name>
    <name type="common">Downy mildew of sunflower</name>
    <dbReference type="NCBI Taxonomy" id="4781"/>
    <lineage>
        <taxon>Eukaryota</taxon>
        <taxon>Sar</taxon>
        <taxon>Stramenopiles</taxon>
        <taxon>Oomycota</taxon>
        <taxon>Peronosporomycetes</taxon>
        <taxon>Peronosporales</taxon>
        <taxon>Peronosporaceae</taxon>
        <taxon>Plasmopara</taxon>
    </lineage>
</organism>
<evidence type="ECO:0000256" key="1">
    <source>
        <dbReference type="SAM" id="MobiDB-lite"/>
    </source>
</evidence>
<sequence length="53" mass="5855">MEKLGIDKKGILKVSRLTAVDEIHKMSPSQGFDEVNTGQCGFQRRSPGKPLLL</sequence>
<dbReference type="Proteomes" id="UP000054928">
    <property type="component" value="Unassembled WGS sequence"/>
</dbReference>
<reference evidence="3" key="1">
    <citation type="submission" date="2014-09" db="EMBL/GenBank/DDBJ databases">
        <authorList>
            <person name="Sharma Rahul"/>
            <person name="Thines Marco"/>
        </authorList>
    </citation>
    <scope>NUCLEOTIDE SEQUENCE [LARGE SCALE GENOMIC DNA]</scope>
</reference>
<dbReference type="RefSeq" id="XP_024584323.1">
    <property type="nucleotide sequence ID" value="XM_024718977.1"/>
</dbReference>
<dbReference type="GeneID" id="36400332"/>
<evidence type="ECO:0000313" key="2">
    <source>
        <dbReference type="EMBL" id="CEG47954.1"/>
    </source>
</evidence>